<evidence type="ECO:0000256" key="1">
    <source>
        <dbReference type="ARBA" id="ARBA00022807"/>
    </source>
</evidence>
<keyword evidence="1" id="KW-0645">Protease</keyword>
<proteinExistence type="predicted"/>
<dbReference type="GO" id="GO:0008234">
    <property type="term" value="F:cysteine-type peptidase activity"/>
    <property type="evidence" value="ECO:0007669"/>
    <property type="project" value="UniProtKB-KW"/>
</dbReference>
<dbReference type="InterPro" id="IPR038765">
    <property type="entry name" value="Papain-like_cys_pep_sf"/>
</dbReference>
<comment type="caution">
    <text evidence="2">The sequence shown here is derived from an EMBL/GenBank/DDBJ whole genome shotgun (WGS) entry which is preliminary data.</text>
</comment>
<dbReference type="InterPro" id="IPR044613">
    <property type="entry name" value="Nep1/2-like"/>
</dbReference>
<dbReference type="PANTHER" id="PTHR46468">
    <property type="entry name" value="SENTRIN-SPECIFIC PROTEASE 8"/>
    <property type="match status" value="1"/>
</dbReference>
<dbReference type="GO" id="GO:0019784">
    <property type="term" value="F:deNEDDylase activity"/>
    <property type="evidence" value="ECO:0007669"/>
    <property type="project" value="InterPro"/>
</dbReference>
<gene>
    <name evidence="2" type="ORF">PBRASI_LOCUS11288</name>
</gene>
<dbReference type="EMBL" id="CAJVPI010004906">
    <property type="protein sequence ID" value="CAG8670744.1"/>
    <property type="molecule type" value="Genomic_DNA"/>
</dbReference>
<accession>A0A9N9HF51</accession>
<dbReference type="SUPFAM" id="SSF54001">
    <property type="entry name" value="Cysteine proteinases"/>
    <property type="match status" value="1"/>
</dbReference>
<feature type="non-terminal residue" evidence="2">
    <location>
        <position position="184"/>
    </location>
</feature>
<protein>
    <submittedName>
        <fullName evidence="2">2002_t:CDS:1</fullName>
    </submittedName>
</protein>
<evidence type="ECO:0000313" key="3">
    <source>
        <dbReference type="Proteomes" id="UP000789739"/>
    </source>
</evidence>
<reference evidence="2" key="1">
    <citation type="submission" date="2021-06" db="EMBL/GenBank/DDBJ databases">
        <authorList>
            <person name="Kallberg Y."/>
            <person name="Tangrot J."/>
            <person name="Rosling A."/>
        </authorList>
    </citation>
    <scope>NUCLEOTIDE SEQUENCE</scope>
    <source>
        <strain evidence="2">BR232B</strain>
    </source>
</reference>
<keyword evidence="1" id="KW-0378">Hydrolase</keyword>
<dbReference type="GO" id="GO:0000338">
    <property type="term" value="P:protein deneddylation"/>
    <property type="evidence" value="ECO:0007669"/>
    <property type="project" value="TreeGrafter"/>
</dbReference>
<sequence length="184" mass="20492">NNSSTSAGGGHWSLLAYKKGGTFYYYDSMGSSNLSSAQTLANNFLKCLKISGEAKLNQTSCPQQPNEERNRLIKAGFPKKSSGSPDASEDNVSDEDTIYFESEEDRISHCADNFKEFSKKVRKLSARTKTQLGGENLKKILRIKRILKICSDPAGDFGGKVNEEYVRESIKQEIVNEINKLYTT</sequence>
<dbReference type="PANTHER" id="PTHR46468:SF1">
    <property type="entry name" value="SENTRIN-SPECIFIC PROTEASE 8"/>
    <property type="match status" value="1"/>
</dbReference>
<organism evidence="2 3">
    <name type="scientific">Paraglomus brasilianum</name>
    <dbReference type="NCBI Taxonomy" id="144538"/>
    <lineage>
        <taxon>Eukaryota</taxon>
        <taxon>Fungi</taxon>
        <taxon>Fungi incertae sedis</taxon>
        <taxon>Mucoromycota</taxon>
        <taxon>Glomeromycotina</taxon>
        <taxon>Glomeromycetes</taxon>
        <taxon>Paraglomerales</taxon>
        <taxon>Paraglomeraceae</taxon>
        <taxon>Paraglomus</taxon>
    </lineage>
</organism>
<dbReference type="Proteomes" id="UP000789739">
    <property type="component" value="Unassembled WGS sequence"/>
</dbReference>
<dbReference type="AlphaFoldDB" id="A0A9N9HF51"/>
<dbReference type="OrthoDB" id="5065855at2759"/>
<evidence type="ECO:0000313" key="2">
    <source>
        <dbReference type="EMBL" id="CAG8670744.1"/>
    </source>
</evidence>
<keyword evidence="3" id="KW-1185">Reference proteome</keyword>
<dbReference type="Gene3D" id="3.40.395.10">
    <property type="entry name" value="Adenoviral Proteinase, Chain A"/>
    <property type="match status" value="1"/>
</dbReference>
<keyword evidence="1" id="KW-0788">Thiol protease</keyword>
<name>A0A9N9HF51_9GLOM</name>